<proteinExistence type="inferred from homology"/>
<dbReference type="Pfam" id="PF07856">
    <property type="entry name" value="Orai-1"/>
    <property type="match status" value="1"/>
</dbReference>
<evidence type="ECO:0000313" key="7">
    <source>
        <dbReference type="EMBL" id="CAF1109255.1"/>
    </source>
</evidence>
<dbReference type="GO" id="GO:0016020">
    <property type="term" value="C:membrane"/>
    <property type="evidence" value="ECO:0007669"/>
    <property type="project" value="UniProtKB-SubCell"/>
</dbReference>
<evidence type="ECO:0000256" key="5">
    <source>
        <dbReference type="ARBA" id="ARBA00023136"/>
    </source>
</evidence>
<comment type="similarity">
    <text evidence="2">Belongs to the Orai family.</text>
</comment>
<feature type="transmembrane region" description="Helical" evidence="6">
    <location>
        <begin position="157"/>
        <end position="179"/>
    </location>
</feature>
<evidence type="ECO:0000256" key="4">
    <source>
        <dbReference type="ARBA" id="ARBA00022989"/>
    </source>
</evidence>
<comment type="caution">
    <text evidence="7">The sequence shown here is derived from an EMBL/GenBank/DDBJ whole genome shotgun (WGS) entry which is preliminary data.</text>
</comment>
<dbReference type="PANTHER" id="PTHR31501:SF7">
    <property type="entry name" value="CALCIUM RELEASE-ACTIVATED CALCIUM CHANNEL PROTEIN 1"/>
    <property type="match status" value="1"/>
</dbReference>
<dbReference type="EMBL" id="CAJNOE010000272">
    <property type="protein sequence ID" value="CAF1109255.1"/>
    <property type="molecule type" value="Genomic_DNA"/>
</dbReference>
<gene>
    <name evidence="7" type="ORF">IZO911_LOCUS23490</name>
</gene>
<dbReference type="GO" id="GO:0002115">
    <property type="term" value="P:store-operated calcium entry"/>
    <property type="evidence" value="ECO:0007669"/>
    <property type="project" value="TreeGrafter"/>
</dbReference>
<evidence type="ECO:0000256" key="1">
    <source>
        <dbReference type="ARBA" id="ARBA00004141"/>
    </source>
</evidence>
<keyword evidence="5 6" id="KW-0472">Membrane</keyword>
<feature type="transmembrane region" description="Helical" evidence="6">
    <location>
        <begin position="123"/>
        <end position="145"/>
    </location>
</feature>
<feature type="transmembrane region" description="Helical" evidence="6">
    <location>
        <begin position="37"/>
        <end position="54"/>
    </location>
</feature>
<evidence type="ECO:0000256" key="2">
    <source>
        <dbReference type="ARBA" id="ARBA00008062"/>
    </source>
</evidence>
<dbReference type="GO" id="GO:0015279">
    <property type="term" value="F:store-operated calcium channel activity"/>
    <property type="evidence" value="ECO:0007669"/>
    <property type="project" value="TreeGrafter"/>
</dbReference>
<organism evidence="7 8">
    <name type="scientific">Adineta steineri</name>
    <dbReference type="NCBI Taxonomy" id="433720"/>
    <lineage>
        <taxon>Eukaryota</taxon>
        <taxon>Metazoa</taxon>
        <taxon>Spiralia</taxon>
        <taxon>Gnathifera</taxon>
        <taxon>Rotifera</taxon>
        <taxon>Eurotatoria</taxon>
        <taxon>Bdelloidea</taxon>
        <taxon>Adinetida</taxon>
        <taxon>Adinetidae</taxon>
        <taxon>Adineta</taxon>
    </lineage>
</organism>
<accession>A0A814PQQ6</accession>
<dbReference type="PANTHER" id="PTHR31501">
    <property type="entry name" value="CALCIUM RELEASE-ACTIVATED CALCIUM CHANNEL PROTEIN 1"/>
    <property type="match status" value="1"/>
</dbReference>
<dbReference type="Gene3D" id="1.20.140.140">
    <property type="entry name" value="Calcium release-activated calcium channel protein Orai"/>
    <property type="match status" value="1"/>
</dbReference>
<keyword evidence="3 6" id="KW-0812">Transmembrane</keyword>
<comment type="subcellular location">
    <subcellularLocation>
        <location evidence="1">Membrane</location>
        <topology evidence="1">Multi-pass membrane protein</topology>
    </subcellularLocation>
</comment>
<sequence length="254" mass="28254">MSDSSLYLSSKETSRKNDQRLHNLFYRKSKLESVNETSALLSGFAIVAIVELSLDSYKGQSSNDNLLICYAIISCLLVGIHLLALLMSMCILPELKSVIRQSDYWINNENSKPLSSLNIYIEIAWVVSTGLGLFLFIIELGIIIWIKVSGFSRTAAISALVTLCIVGLPFILFAVGFYIRVTRAKVHLHQTDLDKIERGAIARGLLLNNPVITPPRNLDKIERGAIARGLLLNNPVITPPRSTVEFHVDEHHPT</sequence>
<evidence type="ECO:0000256" key="3">
    <source>
        <dbReference type="ARBA" id="ARBA00022692"/>
    </source>
</evidence>
<reference evidence="7" key="1">
    <citation type="submission" date="2021-02" db="EMBL/GenBank/DDBJ databases">
        <authorList>
            <person name="Nowell W R."/>
        </authorList>
    </citation>
    <scope>NUCLEOTIDE SEQUENCE</scope>
</reference>
<dbReference type="Proteomes" id="UP000663860">
    <property type="component" value="Unassembled WGS sequence"/>
</dbReference>
<dbReference type="InterPro" id="IPR012446">
    <property type="entry name" value="CRAC_channel"/>
</dbReference>
<name>A0A814PQQ6_9BILA</name>
<dbReference type="AlphaFoldDB" id="A0A814PQQ6"/>
<feature type="transmembrane region" description="Helical" evidence="6">
    <location>
        <begin position="66"/>
        <end position="87"/>
    </location>
</feature>
<evidence type="ECO:0000313" key="8">
    <source>
        <dbReference type="Proteomes" id="UP000663860"/>
    </source>
</evidence>
<dbReference type="InterPro" id="IPR038350">
    <property type="entry name" value="Orai_sf"/>
</dbReference>
<protein>
    <submittedName>
        <fullName evidence="7">Uncharacterized protein</fullName>
    </submittedName>
</protein>
<keyword evidence="4 6" id="KW-1133">Transmembrane helix</keyword>
<evidence type="ECO:0000256" key="6">
    <source>
        <dbReference type="SAM" id="Phobius"/>
    </source>
</evidence>